<dbReference type="InterPro" id="IPR050563">
    <property type="entry name" value="4-hydroxybenzoyl-CoA_TE"/>
</dbReference>
<comment type="caution">
    <text evidence="3">The sequence shown here is derived from an EMBL/GenBank/DDBJ whole genome shotgun (WGS) entry which is preliminary data.</text>
</comment>
<dbReference type="SUPFAM" id="SSF54637">
    <property type="entry name" value="Thioesterase/thiol ester dehydrase-isomerase"/>
    <property type="match status" value="1"/>
</dbReference>
<dbReference type="RefSeq" id="WP_171608428.1">
    <property type="nucleotide sequence ID" value="NZ_WHPF01000009.1"/>
</dbReference>
<dbReference type="PANTHER" id="PTHR31793:SF27">
    <property type="entry name" value="NOVEL THIOESTERASE SUPERFAMILY DOMAIN AND SAPOSIN A-TYPE DOMAIN CONTAINING PROTEIN (0610012H03RIK)"/>
    <property type="match status" value="1"/>
</dbReference>
<dbReference type="Gene3D" id="3.10.129.10">
    <property type="entry name" value="Hotdog Thioesterase"/>
    <property type="match status" value="1"/>
</dbReference>
<dbReference type="EMBL" id="WHPF01000009">
    <property type="protein sequence ID" value="NNV56486.1"/>
    <property type="molecule type" value="Genomic_DNA"/>
</dbReference>
<evidence type="ECO:0000256" key="1">
    <source>
        <dbReference type="ARBA" id="ARBA00005953"/>
    </source>
</evidence>
<accession>A0A8J8FE98</accession>
<dbReference type="GO" id="GO:0047617">
    <property type="term" value="F:fatty acyl-CoA hydrolase activity"/>
    <property type="evidence" value="ECO:0007669"/>
    <property type="project" value="TreeGrafter"/>
</dbReference>
<sequence>MIAYTKQVEVRWSDLDPNFHLRHSVYYDWGAFVRMCFLTEHGLTTTLLQQLHFGPILFREECVFKREVLFGDTITIRLAITKSRRDYSRWTMVHEIWKNGTTLCAIITIDGAWLDTKLRKLAMPPPQIAGCFEAMPKNEHFEWTD</sequence>
<evidence type="ECO:0000313" key="4">
    <source>
        <dbReference type="Proteomes" id="UP000598971"/>
    </source>
</evidence>
<keyword evidence="4" id="KW-1185">Reference proteome</keyword>
<proteinExistence type="inferred from homology"/>
<dbReference type="Pfam" id="PF13279">
    <property type="entry name" value="4HBT_2"/>
    <property type="match status" value="1"/>
</dbReference>
<comment type="similarity">
    <text evidence="1">Belongs to the 4-hydroxybenzoyl-CoA thioesterase family.</text>
</comment>
<dbReference type="AlphaFoldDB" id="A0A8J8FE98"/>
<dbReference type="PANTHER" id="PTHR31793">
    <property type="entry name" value="4-HYDROXYBENZOYL-COA THIOESTERASE FAMILY MEMBER"/>
    <property type="match status" value="1"/>
</dbReference>
<protein>
    <submittedName>
        <fullName evidence="3">Thioesterase</fullName>
    </submittedName>
</protein>
<name>A0A8J8FE98_9BACT</name>
<keyword evidence="2" id="KW-0378">Hydrolase</keyword>
<gene>
    <name evidence="3" type="ORF">GD597_13525</name>
</gene>
<organism evidence="3 4">
    <name type="scientific">Limnovirga soli</name>
    <dbReference type="NCBI Taxonomy" id="2656915"/>
    <lineage>
        <taxon>Bacteria</taxon>
        <taxon>Pseudomonadati</taxon>
        <taxon>Bacteroidota</taxon>
        <taxon>Chitinophagia</taxon>
        <taxon>Chitinophagales</taxon>
        <taxon>Chitinophagaceae</taxon>
        <taxon>Limnovirga</taxon>
    </lineage>
</organism>
<dbReference type="InterPro" id="IPR029069">
    <property type="entry name" value="HotDog_dom_sf"/>
</dbReference>
<reference evidence="3" key="1">
    <citation type="submission" date="2019-10" db="EMBL/GenBank/DDBJ databases">
        <title>Draft genome sequence of Panacibacter sp. KCS-6.</title>
        <authorList>
            <person name="Yim K.J."/>
        </authorList>
    </citation>
    <scope>NUCLEOTIDE SEQUENCE</scope>
    <source>
        <strain evidence="3">KCS-6</strain>
    </source>
</reference>
<evidence type="ECO:0000313" key="3">
    <source>
        <dbReference type="EMBL" id="NNV56486.1"/>
    </source>
</evidence>
<dbReference type="Proteomes" id="UP000598971">
    <property type="component" value="Unassembled WGS sequence"/>
</dbReference>
<dbReference type="CDD" id="cd00586">
    <property type="entry name" value="4HBT"/>
    <property type="match status" value="1"/>
</dbReference>
<evidence type="ECO:0000256" key="2">
    <source>
        <dbReference type="ARBA" id="ARBA00022801"/>
    </source>
</evidence>